<keyword evidence="3" id="KW-1185">Reference proteome</keyword>
<organism evidence="2 3">
    <name type="scientific">Xanthomonas vesicatoria</name>
    <dbReference type="NCBI Taxonomy" id="56460"/>
    <lineage>
        <taxon>Bacteria</taxon>
        <taxon>Pseudomonadati</taxon>
        <taxon>Pseudomonadota</taxon>
        <taxon>Gammaproteobacteria</taxon>
        <taxon>Lysobacterales</taxon>
        <taxon>Lysobacteraceae</taxon>
        <taxon>Xanthomonas</taxon>
    </lineage>
</organism>
<dbReference type="Gene3D" id="3.40.1580.10">
    <property type="entry name" value="SMI1/KNR4-like"/>
    <property type="match status" value="2"/>
</dbReference>
<reference evidence="2" key="1">
    <citation type="submission" date="2021-11" db="EMBL/GenBank/DDBJ databases">
        <title>Genome resources and taxonomic validation of 89 Xanthomonas strains.</title>
        <authorList>
            <person name="Tambong J.T."/>
        </authorList>
    </citation>
    <scope>NUCLEOTIDE SEQUENCE</scope>
    <source>
        <strain evidence="2">Bv 5-4A</strain>
    </source>
</reference>
<feature type="domain" description="Knr4/Smi1-like" evidence="1">
    <location>
        <begin position="218"/>
        <end position="364"/>
    </location>
</feature>
<protein>
    <submittedName>
        <fullName evidence="2">SMI1/KNR4 family protein</fullName>
    </submittedName>
</protein>
<name>A0ABS8L9E2_9XANT</name>
<proteinExistence type="predicted"/>
<evidence type="ECO:0000259" key="1">
    <source>
        <dbReference type="SMART" id="SM00860"/>
    </source>
</evidence>
<dbReference type="InterPro" id="IPR037883">
    <property type="entry name" value="Knr4/Smi1-like_sf"/>
</dbReference>
<gene>
    <name evidence="2" type="ORF">LN473_07365</name>
</gene>
<dbReference type="Proteomes" id="UP001430544">
    <property type="component" value="Unassembled WGS sequence"/>
</dbReference>
<evidence type="ECO:0000313" key="2">
    <source>
        <dbReference type="EMBL" id="MCC8621802.1"/>
    </source>
</evidence>
<dbReference type="GeneID" id="46981064"/>
<dbReference type="EMBL" id="JAJIUN010000030">
    <property type="protein sequence ID" value="MCC8621802.1"/>
    <property type="molecule type" value="Genomic_DNA"/>
</dbReference>
<accession>A0ABS8L9E2</accession>
<evidence type="ECO:0000313" key="3">
    <source>
        <dbReference type="Proteomes" id="UP001430544"/>
    </source>
</evidence>
<dbReference type="InterPro" id="IPR018958">
    <property type="entry name" value="Knr4/Smi1-like_dom"/>
</dbReference>
<dbReference type="SUPFAM" id="SSF160631">
    <property type="entry name" value="SMI1/KNR4-like"/>
    <property type="match status" value="2"/>
</dbReference>
<comment type="caution">
    <text evidence="2">The sequence shown here is derived from an EMBL/GenBank/DDBJ whole genome shotgun (WGS) entry which is preliminary data.</text>
</comment>
<sequence length="372" mass="41102">MAALKWMVYGRSPSLDTFWDEALNLGRVPATEAAIAGAQARLGVSLPAWLRGLYARYDGGAVQMARGQSLEEPDNWLQAEWLIPRARLLGSAELFSFAEVRAREEYRNDAYAGLAAGGDDRRVIAIAADDRTPSRALCLDYSAADGEPTLVYVDAGDNRRLAVFANVDELLAQLVDVHYWSPALQAKHDGDVVRWQPQPPALTTFWSGAGHWSEHAAAADVDAFASAEARLGVRLPALLKRLYSVQDGGDTGWCWVLRTRFPSDHYVDWECVLVDRDLTPLASIRSVLDLAAAFEDPDDFSAAACLHAGLDQVLVLSCHNVDCLLCLDYRARGPQCEPDVVYFDRWEGLVPTWRARSFDAFFSALRQADLDV</sequence>
<dbReference type="RefSeq" id="WP_005996090.1">
    <property type="nucleotide sequence ID" value="NZ_CP018470.1"/>
</dbReference>
<feature type="domain" description="Knr4/Smi1-like" evidence="1">
    <location>
        <begin position="29"/>
        <end position="173"/>
    </location>
</feature>
<dbReference type="SMART" id="SM00860">
    <property type="entry name" value="SMI1_KNR4"/>
    <property type="match status" value="2"/>
</dbReference>
<dbReference type="Pfam" id="PF09346">
    <property type="entry name" value="SMI1_KNR4"/>
    <property type="match status" value="2"/>
</dbReference>